<dbReference type="CDD" id="cd00531">
    <property type="entry name" value="NTF2_like"/>
    <property type="match status" value="1"/>
</dbReference>
<dbReference type="NCBIfam" id="TIGR02096">
    <property type="entry name" value="ketosteroid isomerase-related protein"/>
    <property type="match status" value="1"/>
</dbReference>
<accession>A0ABW0KTY5</accession>
<sequence length="138" mass="15525">MATLQQQALALIHTYYTTFNAGDREAFLALLTDDVVHDINQGGAETGRAAFQAFLERMDRCYREQVCDLVVFASEDGARGAAEFFIEGEYLATDEGLPPAQGQRYRLRVGAFFDLKDGKVSRVTNYYNLQEWLRQVGA</sequence>
<dbReference type="SUPFAM" id="SSF54427">
    <property type="entry name" value="NTF2-like"/>
    <property type="match status" value="1"/>
</dbReference>
<dbReference type="Gene3D" id="3.10.450.50">
    <property type="match status" value="1"/>
</dbReference>
<evidence type="ECO:0000259" key="1">
    <source>
        <dbReference type="Pfam" id="PF12680"/>
    </source>
</evidence>
<protein>
    <submittedName>
        <fullName evidence="2">Ketosteroid isomerase-related protein</fullName>
    </submittedName>
</protein>
<dbReference type="Pfam" id="PF12680">
    <property type="entry name" value="SnoaL_2"/>
    <property type="match status" value="1"/>
</dbReference>
<dbReference type="InterPro" id="IPR037401">
    <property type="entry name" value="SnoaL-like"/>
</dbReference>
<keyword evidence="2" id="KW-0413">Isomerase</keyword>
<dbReference type="InterPro" id="IPR032710">
    <property type="entry name" value="NTF2-like_dom_sf"/>
</dbReference>
<gene>
    <name evidence="2" type="ORF">ACFQDI_18455</name>
</gene>
<dbReference type="GO" id="GO:0016853">
    <property type="term" value="F:isomerase activity"/>
    <property type="evidence" value="ECO:0007669"/>
    <property type="project" value="UniProtKB-KW"/>
</dbReference>
<dbReference type="RefSeq" id="WP_377169534.1">
    <property type="nucleotide sequence ID" value="NZ_JBHSMQ010000007.1"/>
</dbReference>
<dbReference type="InterPro" id="IPR011721">
    <property type="entry name" value="CHP02096"/>
</dbReference>
<keyword evidence="3" id="KW-1185">Reference proteome</keyword>
<dbReference type="Proteomes" id="UP001596052">
    <property type="component" value="Unassembled WGS sequence"/>
</dbReference>
<name>A0ABW0KTY5_9BACT</name>
<dbReference type="EMBL" id="JBHSMQ010000007">
    <property type="protein sequence ID" value="MFC5456855.1"/>
    <property type="molecule type" value="Genomic_DNA"/>
</dbReference>
<organism evidence="2 3">
    <name type="scientific">Prosthecobacter fluviatilis</name>
    <dbReference type="NCBI Taxonomy" id="445931"/>
    <lineage>
        <taxon>Bacteria</taxon>
        <taxon>Pseudomonadati</taxon>
        <taxon>Verrucomicrobiota</taxon>
        <taxon>Verrucomicrobiia</taxon>
        <taxon>Verrucomicrobiales</taxon>
        <taxon>Verrucomicrobiaceae</taxon>
        <taxon>Prosthecobacter</taxon>
    </lineage>
</organism>
<proteinExistence type="predicted"/>
<feature type="domain" description="SnoaL-like" evidence="1">
    <location>
        <begin position="13"/>
        <end position="122"/>
    </location>
</feature>
<evidence type="ECO:0000313" key="2">
    <source>
        <dbReference type="EMBL" id="MFC5456855.1"/>
    </source>
</evidence>
<evidence type="ECO:0000313" key="3">
    <source>
        <dbReference type="Proteomes" id="UP001596052"/>
    </source>
</evidence>
<comment type="caution">
    <text evidence="2">The sequence shown here is derived from an EMBL/GenBank/DDBJ whole genome shotgun (WGS) entry which is preliminary data.</text>
</comment>
<reference evidence="3" key="1">
    <citation type="journal article" date="2019" name="Int. J. Syst. Evol. Microbiol.">
        <title>The Global Catalogue of Microorganisms (GCM) 10K type strain sequencing project: providing services to taxonomists for standard genome sequencing and annotation.</title>
        <authorList>
            <consortium name="The Broad Institute Genomics Platform"/>
            <consortium name="The Broad Institute Genome Sequencing Center for Infectious Disease"/>
            <person name="Wu L."/>
            <person name="Ma J."/>
        </authorList>
    </citation>
    <scope>NUCLEOTIDE SEQUENCE [LARGE SCALE GENOMIC DNA]</scope>
    <source>
        <strain evidence="3">CGMCC 4.1469</strain>
    </source>
</reference>